<dbReference type="Proteomes" id="UP000241690">
    <property type="component" value="Unassembled WGS sequence"/>
</dbReference>
<reference evidence="2 3" key="1">
    <citation type="submission" date="2016-07" db="EMBL/GenBank/DDBJ databases">
        <title>Multiple horizontal gene transfer events from other fungi enriched the ability of initially mycotrophic Trichoderma (Ascomycota) to feed on dead plant biomass.</title>
        <authorList>
            <consortium name="DOE Joint Genome Institute"/>
            <person name="Aerts A."/>
            <person name="Atanasova L."/>
            <person name="Chenthamara K."/>
            <person name="Zhang J."/>
            <person name="Grujic M."/>
            <person name="Henrissat B."/>
            <person name="Kuo A."/>
            <person name="Salamov A."/>
            <person name="Lipzen A."/>
            <person name="Labutti K."/>
            <person name="Barry K."/>
            <person name="Miao Y."/>
            <person name="Rahimi M.J."/>
            <person name="Shen Q."/>
            <person name="Grigoriev I.V."/>
            <person name="Kubicek C.P."/>
            <person name="Druzhinina I.S."/>
        </authorList>
    </citation>
    <scope>NUCLEOTIDE SEQUENCE [LARGE SCALE GENOMIC DNA]</scope>
    <source>
        <strain evidence="2 3">CBS 226.95</strain>
    </source>
</reference>
<keyword evidence="1" id="KW-0472">Membrane</keyword>
<evidence type="ECO:0000313" key="2">
    <source>
        <dbReference type="EMBL" id="PTB60376.1"/>
    </source>
</evidence>
<keyword evidence="1" id="KW-1133">Transmembrane helix</keyword>
<evidence type="ECO:0000313" key="3">
    <source>
        <dbReference type="Proteomes" id="UP000241690"/>
    </source>
</evidence>
<name>A0A2T4ATJ0_TRIHA</name>
<dbReference type="AlphaFoldDB" id="A0A2T4ATJ0"/>
<accession>A0A2T4ATJ0</accession>
<dbReference type="RefSeq" id="XP_024780053.1">
    <property type="nucleotide sequence ID" value="XM_024916646.1"/>
</dbReference>
<protein>
    <submittedName>
        <fullName evidence="2">Uncharacterized protein</fullName>
    </submittedName>
</protein>
<sequence>MALAFGNPRPCSRTGERANARNIACCEYREYRRVGERAHRYMYAYCAGLNERVQYACSIRTSSCLVFLALSLPVSLACLLGTGPQWLKPARPSTLLTGWLAAR</sequence>
<gene>
    <name evidence="2" type="ORF">M431DRAFT_489140</name>
</gene>
<keyword evidence="1" id="KW-0812">Transmembrane</keyword>
<feature type="transmembrane region" description="Helical" evidence="1">
    <location>
        <begin position="64"/>
        <end position="87"/>
    </location>
</feature>
<organism evidence="2 3">
    <name type="scientific">Trichoderma harzianum CBS 226.95</name>
    <dbReference type="NCBI Taxonomy" id="983964"/>
    <lineage>
        <taxon>Eukaryota</taxon>
        <taxon>Fungi</taxon>
        <taxon>Dikarya</taxon>
        <taxon>Ascomycota</taxon>
        <taxon>Pezizomycotina</taxon>
        <taxon>Sordariomycetes</taxon>
        <taxon>Hypocreomycetidae</taxon>
        <taxon>Hypocreales</taxon>
        <taxon>Hypocreaceae</taxon>
        <taxon>Trichoderma</taxon>
    </lineage>
</organism>
<proteinExistence type="predicted"/>
<dbReference type="EMBL" id="KZ679675">
    <property type="protein sequence ID" value="PTB60376.1"/>
    <property type="molecule type" value="Genomic_DNA"/>
</dbReference>
<dbReference type="GeneID" id="36625215"/>
<keyword evidence="3" id="KW-1185">Reference proteome</keyword>
<evidence type="ECO:0000256" key="1">
    <source>
        <dbReference type="SAM" id="Phobius"/>
    </source>
</evidence>